<evidence type="ECO:0000259" key="7">
    <source>
        <dbReference type="Pfam" id="PF14680"/>
    </source>
</evidence>
<feature type="compositionally biased region" description="Basic and acidic residues" evidence="1">
    <location>
        <begin position="786"/>
        <end position="802"/>
    </location>
</feature>
<feature type="region of interest" description="Disordered" evidence="1">
    <location>
        <begin position="778"/>
        <end position="815"/>
    </location>
</feature>
<organism evidence="8 9">
    <name type="scientific">Rhynchophorus ferrugineus</name>
    <name type="common">Red palm weevil</name>
    <name type="synonym">Curculio ferrugineus</name>
    <dbReference type="NCBI Taxonomy" id="354439"/>
    <lineage>
        <taxon>Eukaryota</taxon>
        <taxon>Metazoa</taxon>
        <taxon>Ecdysozoa</taxon>
        <taxon>Arthropoda</taxon>
        <taxon>Hexapoda</taxon>
        <taxon>Insecta</taxon>
        <taxon>Pterygota</taxon>
        <taxon>Neoptera</taxon>
        <taxon>Endopterygota</taxon>
        <taxon>Coleoptera</taxon>
        <taxon>Polyphaga</taxon>
        <taxon>Cucujiformia</taxon>
        <taxon>Curculionidae</taxon>
        <taxon>Dryophthorinae</taxon>
        <taxon>Rhynchophorus</taxon>
    </lineage>
</organism>
<feature type="domain" description="FANCI helical" evidence="7">
    <location>
        <begin position="550"/>
        <end position="773"/>
    </location>
</feature>
<gene>
    <name evidence="8" type="ORF">GWI33_000852</name>
</gene>
<keyword evidence="9" id="KW-1185">Reference proteome</keyword>
<evidence type="ECO:0000259" key="6">
    <source>
        <dbReference type="Pfam" id="PF14679"/>
    </source>
</evidence>
<dbReference type="Pfam" id="PF14675">
    <property type="entry name" value="FANCI_S1"/>
    <property type="match status" value="1"/>
</dbReference>
<dbReference type="Pfam" id="PF14679">
    <property type="entry name" value="FANCI_HD1"/>
    <property type="match status" value="1"/>
</dbReference>
<feature type="domain" description="FANCI solenoid 4" evidence="5">
    <location>
        <begin position="1057"/>
        <end position="1302"/>
    </location>
</feature>
<dbReference type="Proteomes" id="UP000625711">
    <property type="component" value="Unassembled WGS sequence"/>
</dbReference>
<reference evidence="8" key="1">
    <citation type="submission" date="2020-08" db="EMBL/GenBank/DDBJ databases">
        <title>Genome sequencing and assembly of the red palm weevil Rhynchophorus ferrugineus.</title>
        <authorList>
            <person name="Dias G.B."/>
            <person name="Bergman C.M."/>
            <person name="Manee M."/>
        </authorList>
    </citation>
    <scope>NUCLEOTIDE SEQUENCE</scope>
    <source>
        <strain evidence="8">AA-2017</strain>
        <tissue evidence="8">Whole larva</tissue>
    </source>
</reference>
<dbReference type="InterPro" id="IPR029308">
    <property type="entry name" value="FANCI_S1"/>
</dbReference>
<dbReference type="InterPro" id="IPR029314">
    <property type="entry name" value="FANCI_S4"/>
</dbReference>
<feature type="region of interest" description="Disordered" evidence="1">
    <location>
        <begin position="1311"/>
        <end position="1349"/>
    </location>
</feature>
<dbReference type="PANTHER" id="PTHR21818:SF0">
    <property type="entry name" value="FANCONI ANEMIA GROUP I PROTEIN"/>
    <property type="match status" value="1"/>
</dbReference>
<accession>A0A834INR6</accession>
<proteinExistence type="predicted"/>
<dbReference type="PANTHER" id="PTHR21818">
    <property type="entry name" value="BC025462 PROTEIN"/>
    <property type="match status" value="1"/>
</dbReference>
<dbReference type="InterPro" id="IPR029313">
    <property type="entry name" value="FANCI_S3"/>
</dbReference>
<evidence type="ECO:0000313" key="9">
    <source>
        <dbReference type="Proteomes" id="UP000625711"/>
    </source>
</evidence>
<name>A0A834INR6_RHYFE</name>
<sequence>MESLVMQILDLGRKRDTVNLEKLIFETEKNTLINMIKTKFNSSDFNTILNYILQSCNGNCHDKRSSIVMSVLDEIKKREVFSSQKCSAMVQRICMDLNKFPTDHLVSLCNYCLTLLQTNNSEINSCCIWRDLLPDALRVLSERDSITFNDLNYTGLEFKTDFINNICMINWSPNIIIPVTAMFIDMSLKKEEHEKIVCKLSCYVEKLTSQEIPPFIFQLLKLCKTQHCQIVFLKLQHHFALKIYNNKEYLSFTSSDSRSLDYIGSAEDHDALEAESTVLFHIQNAASIGYNCIKDYLNYLKNCIKSPKSILQPFQLLVLFAISTVQQYEQIVFDIIRSAIVKSYNEQNRTALSYWYRDLCNMTCNPDNVFLQIINSGSKDFLLETIVNFGFALLNVGSGLGRDTIAEKQWMLGTKIIVKIVLNRKHVFVNILKTFCINIITRTSASQYVECLYILSNKLPLLLLENQNSLVEVMESIIQISAITANQLLDAIIPLAKVSPTIRDQFILILRKGLYSRSVENRQVAVNGFVKLITILKLSNMSQLSESSESFSSGYSLYTQISLNRTTQTIATSVLSNEAICWEILGILKRCFIQEADVKATLYEDLYEAVNQNIQLGIPILDTLWYHVFDYYVVDKETIPPFNFKNCAILRDTDSILQEPLGKLIFCITQIIAKVNQLEDEKDSPTVTKYIDILESACERMINCELVHLELDDGLDINDILPESQYKQYILKEVLMIYEALIGYKILAWIDISSVQGHSIYSLFQAYNRFVQFGKNVHKPKKAKKSDKLTHKENGQSDKSKTQNDSSDAEFSKKMDHSKQSSKLFKLPETILSFNIINKGLEALLATSVPWATVTDVNIIKTKPEIHKFFMQAALVSVGRIKNQKVLNIAKRKYYFDSLRSLFRLIYKGVIVSFNDYVQFDCTTAICAMECFYAIILLINNQYKEYINNFLRKDEEEKETDLTCLIKPYIEQFKKLLETDEEELSCDPEIKKLPSILINCLSTMCNFIPPKDSLISLEIYDWLKHFIYNRTVPQRAAGMFINLLFEMHLKNKAGLSFLENISGSLKNVLGMSIDDSTEEIEENCPCIDNINANSIILSICSNTKNVLDDVEALVARIKSEFHTLTYAVDSNIDRRKEDLKSKEKGICCHLCFVTNILFNLVSLVSNDIHVSEAIFKCLIHFYSSMSALTKYFIARSKNSVTFQGVWFEKLIKLIGKQLTPQVYCFITYIGESSQSVNDGSQSNKRKEGTIMRNKVLKQTKLIPKLIYDIEQLSKYLIQLSKKTKVDISKYVGAGVVRDFRIKGLAECMEEKGLKDHSSDSDDDPEDEQSIASGTSEKAIDIPPSKKRRH</sequence>
<comment type="caution">
    <text evidence="8">The sequence shown here is derived from an EMBL/GenBank/DDBJ whole genome shotgun (WGS) entry which is preliminary data.</text>
</comment>
<dbReference type="InterPro" id="IPR029310">
    <property type="entry name" value="FANCI_HD1"/>
</dbReference>
<dbReference type="EMBL" id="JAACXV010000116">
    <property type="protein sequence ID" value="KAF7283339.1"/>
    <property type="molecule type" value="Genomic_DNA"/>
</dbReference>
<dbReference type="InterPro" id="IPR029312">
    <property type="entry name" value="FANCI_HD2"/>
</dbReference>
<protein>
    <recommendedName>
        <fullName evidence="10">Fanconi anemia group I protein</fullName>
    </recommendedName>
</protein>
<dbReference type="Pfam" id="PF14677">
    <property type="entry name" value="FANCI_S3"/>
    <property type="match status" value="1"/>
</dbReference>
<dbReference type="Pfam" id="PF14678">
    <property type="entry name" value="FANCI_S4"/>
    <property type="match status" value="1"/>
</dbReference>
<feature type="domain" description="FANCI solenoid 3" evidence="4">
    <location>
        <begin position="831"/>
        <end position="1044"/>
    </location>
</feature>
<evidence type="ECO:0000259" key="2">
    <source>
        <dbReference type="Pfam" id="PF14675"/>
    </source>
</evidence>
<evidence type="ECO:0000313" key="8">
    <source>
        <dbReference type="EMBL" id="KAF7283339.1"/>
    </source>
</evidence>
<feature type="domain" description="FANCI helical" evidence="6">
    <location>
        <begin position="292"/>
        <end position="375"/>
    </location>
</feature>
<dbReference type="InterPro" id="IPR029315">
    <property type="entry name" value="FANCI_S2"/>
</dbReference>
<dbReference type="Pfam" id="PF14676">
    <property type="entry name" value="FANCI_S2"/>
    <property type="match status" value="1"/>
</dbReference>
<dbReference type="GO" id="GO:0006281">
    <property type="term" value="P:DNA repair"/>
    <property type="evidence" value="ECO:0007669"/>
    <property type="project" value="InterPro"/>
</dbReference>
<evidence type="ECO:0000259" key="3">
    <source>
        <dbReference type="Pfam" id="PF14676"/>
    </source>
</evidence>
<evidence type="ECO:0000259" key="4">
    <source>
        <dbReference type="Pfam" id="PF14677"/>
    </source>
</evidence>
<dbReference type="OrthoDB" id="195089at2759"/>
<dbReference type="InterPro" id="IPR026171">
    <property type="entry name" value="FANCI"/>
</dbReference>
<evidence type="ECO:0000259" key="5">
    <source>
        <dbReference type="Pfam" id="PF14678"/>
    </source>
</evidence>
<evidence type="ECO:0000256" key="1">
    <source>
        <dbReference type="SAM" id="MobiDB-lite"/>
    </source>
</evidence>
<dbReference type="Pfam" id="PF14680">
    <property type="entry name" value="FANCI_HD2"/>
    <property type="match status" value="1"/>
</dbReference>
<evidence type="ECO:0008006" key="10">
    <source>
        <dbReference type="Google" id="ProtNLM"/>
    </source>
</evidence>
<feature type="domain" description="FANCI solenoid 1" evidence="2">
    <location>
        <begin position="61"/>
        <end position="286"/>
    </location>
</feature>
<dbReference type="GO" id="GO:0070182">
    <property type="term" value="F:DNA polymerase binding"/>
    <property type="evidence" value="ECO:0007669"/>
    <property type="project" value="TreeGrafter"/>
</dbReference>
<feature type="domain" description="FANCI solenoid 2" evidence="3">
    <location>
        <begin position="383"/>
        <end position="530"/>
    </location>
</feature>